<feature type="region of interest" description="Disordered" evidence="1">
    <location>
        <begin position="1"/>
        <end position="98"/>
    </location>
</feature>
<keyword evidence="3" id="KW-1185">Reference proteome</keyword>
<evidence type="ECO:0000313" key="3">
    <source>
        <dbReference type="Proteomes" id="UP000266723"/>
    </source>
</evidence>
<dbReference type="EMBL" id="QGKV02000832">
    <property type="protein sequence ID" value="KAF3543384.1"/>
    <property type="molecule type" value="Genomic_DNA"/>
</dbReference>
<organism evidence="2 3">
    <name type="scientific">Brassica cretica</name>
    <name type="common">Mustard</name>
    <dbReference type="NCBI Taxonomy" id="69181"/>
    <lineage>
        <taxon>Eukaryota</taxon>
        <taxon>Viridiplantae</taxon>
        <taxon>Streptophyta</taxon>
        <taxon>Embryophyta</taxon>
        <taxon>Tracheophyta</taxon>
        <taxon>Spermatophyta</taxon>
        <taxon>Magnoliopsida</taxon>
        <taxon>eudicotyledons</taxon>
        <taxon>Gunneridae</taxon>
        <taxon>Pentapetalae</taxon>
        <taxon>rosids</taxon>
        <taxon>malvids</taxon>
        <taxon>Brassicales</taxon>
        <taxon>Brassicaceae</taxon>
        <taxon>Brassiceae</taxon>
        <taxon>Brassica</taxon>
    </lineage>
</organism>
<feature type="compositionally biased region" description="Basic and acidic residues" evidence="1">
    <location>
        <begin position="30"/>
        <end position="54"/>
    </location>
</feature>
<feature type="compositionally biased region" description="Low complexity" evidence="1">
    <location>
        <begin position="1"/>
        <end position="10"/>
    </location>
</feature>
<evidence type="ECO:0000313" key="2">
    <source>
        <dbReference type="EMBL" id="KAF3543384.1"/>
    </source>
</evidence>
<name>A0ABQ7BU53_BRACR</name>
<sequence>METEPSLTPEIVPPPPPRPEPRSTSSPPIPHEDHHRVRDVETSRDQEDQPESRPDAPSSAAFLPRRSARVAHAPPPSSTRSASGSHAPPPRTVFRRRR</sequence>
<protein>
    <submittedName>
        <fullName evidence="2">Uncharacterized protein</fullName>
    </submittedName>
</protein>
<evidence type="ECO:0000256" key="1">
    <source>
        <dbReference type="SAM" id="MobiDB-lite"/>
    </source>
</evidence>
<proteinExistence type="predicted"/>
<gene>
    <name evidence="2" type="ORF">DY000_02009037</name>
</gene>
<reference evidence="2 3" key="1">
    <citation type="journal article" date="2020" name="BMC Genomics">
        <title>Intraspecific diversification of the crop wild relative Brassica cretica Lam. using demographic model selection.</title>
        <authorList>
            <person name="Kioukis A."/>
            <person name="Michalopoulou V.A."/>
            <person name="Briers L."/>
            <person name="Pirintsos S."/>
            <person name="Studholme D.J."/>
            <person name="Pavlidis P."/>
            <person name="Sarris P.F."/>
        </authorList>
    </citation>
    <scope>NUCLEOTIDE SEQUENCE [LARGE SCALE GENOMIC DNA]</scope>
    <source>
        <strain evidence="3">cv. PFS-1207/04</strain>
    </source>
</reference>
<dbReference type="Proteomes" id="UP000266723">
    <property type="component" value="Unassembled WGS sequence"/>
</dbReference>
<accession>A0ABQ7BU53</accession>
<comment type="caution">
    <text evidence="2">The sequence shown here is derived from an EMBL/GenBank/DDBJ whole genome shotgun (WGS) entry which is preliminary data.</text>
</comment>